<dbReference type="AlphaFoldDB" id="A0A212L797"/>
<protein>
    <submittedName>
        <fullName evidence="5">Putative phage repressor</fullName>
    </submittedName>
</protein>
<dbReference type="InterPro" id="IPR015927">
    <property type="entry name" value="Peptidase_S24_S26A/B/C"/>
</dbReference>
<dbReference type="CDD" id="cd06529">
    <property type="entry name" value="S24_LexA-like"/>
    <property type="match status" value="1"/>
</dbReference>
<dbReference type="PROSITE" id="PS50943">
    <property type="entry name" value="HTH_CROC1"/>
    <property type="match status" value="1"/>
</dbReference>
<accession>A0A212L797</accession>
<evidence type="ECO:0000256" key="1">
    <source>
        <dbReference type="ARBA" id="ARBA00023015"/>
    </source>
</evidence>
<dbReference type="SUPFAM" id="SSF51306">
    <property type="entry name" value="LexA/Signal peptidase"/>
    <property type="match status" value="1"/>
</dbReference>
<proteinExistence type="predicted"/>
<reference evidence="5" key="1">
    <citation type="submission" date="2016-08" db="EMBL/GenBank/DDBJ databases">
        <authorList>
            <person name="Seilhamer J.J."/>
        </authorList>
    </citation>
    <scope>NUCLEOTIDE SEQUENCE</scope>
    <source>
        <strain evidence="5">86</strain>
    </source>
</reference>
<dbReference type="PANTHER" id="PTHR40661:SF3">
    <property type="entry name" value="FELS-1 PROPHAGE TRANSCRIPTIONAL REGULATOR"/>
    <property type="match status" value="1"/>
</dbReference>
<gene>
    <name evidence="5" type="ORF">KL86PLE_110073</name>
</gene>
<dbReference type="PANTHER" id="PTHR40661">
    <property type="match status" value="1"/>
</dbReference>
<feature type="domain" description="HTH cro/C1-type" evidence="4">
    <location>
        <begin position="28"/>
        <end position="64"/>
    </location>
</feature>
<organism evidence="5">
    <name type="scientific">uncultured Pleomorphomonas sp</name>
    <dbReference type="NCBI Taxonomy" id="442121"/>
    <lineage>
        <taxon>Bacteria</taxon>
        <taxon>Pseudomonadati</taxon>
        <taxon>Pseudomonadota</taxon>
        <taxon>Alphaproteobacteria</taxon>
        <taxon>Hyphomicrobiales</taxon>
        <taxon>Pleomorphomonadaceae</taxon>
        <taxon>Pleomorphomonas</taxon>
        <taxon>environmental samples</taxon>
    </lineage>
</organism>
<dbReference type="EMBL" id="FMJD01000003">
    <property type="protein sequence ID" value="SCM73452.1"/>
    <property type="molecule type" value="Genomic_DNA"/>
</dbReference>
<evidence type="ECO:0000313" key="5">
    <source>
        <dbReference type="EMBL" id="SCM73452.1"/>
    </source>
</evidence>
<dbReference type="SUPFAM" id="SSF47413">
    <property type="entry name" value="lambda repressor-like DNA-binding domains"/>
    <property type="match status" value="1"/>
</dbReference>
<dbReference type="InterPro" id="IPR036286">
    <property type="entry name" value="LexA/Signal_pep-like_sf"/>
</dbReference>
<evidence type="ECO:0000256" key="2">
    <source>
        <dbReference type="ARBA" id="ARBA00023125"/>
    </source>
</evidence>
<dbReference type="Gene3D" id="2.10.109.10">
    <property type="entry name" value="Umud Fragment, subunit A"/>
    <property type="match status" value="1"/>
</dbReference>
<dbReference type="RefSeq" id="WP_288199495.1">
    <property type="nucleotide sequence ID" value="NZ_LT608334.1"/>
</dbReference>
<name>A0A212L797_9HYPH</name>
<dbReference type="InterPro" id="IPR001387">
    <property type="entry name" value="Cro/C1-type_HTH"/>
</dbReference>
<keyword evidence="2" id="KW-0238">DNA-binding</keyword>
<evidence type="ECO:0000259" key="4">
    <source>
        <dbReference type="PROSITE" id="PS50943"/>
    </source>
</evidence>
<evidence type="ECO:0000256" key="3">
    <source>
        <dbReference type="ARBA" id="ARBA00023163"/>
    </source>
</evidence>
<keyword evidence="1" id="KW-0805">Transcription regulation</keyword>
<keyword evidence="3" id="KW-0804">Transcription</keyword>
<sequence length="226" mass="24689">MTTDLKSFVESRLALLGRSPADANRVGGFTRTFVNDILNGRKKNVRGDNLLALAKALDCSPEDILDAQTAGEKGDGIRLVDIPMPAHLNRDIPILGTAMGSVIDDDFHGFVLDGRPIDYARRPPGLAGATDIYALYVEGESMFPAFPAGSLCFVQPRRSPAIGDAVIVQTKHWDGDPGQAYIKVLVRRTSDKIVLKQYNPEATIEIPNKYVESIHKVLTTRELFGV</sequence>
<dbReference type="GO" id="GO:0003677">
    <property type="term" value="F:DNA binding"/>
    <property type="evidence" value="ECO:0007669"/>
    <property type="project" value="UniProtKB-KW"/>
</dbReference>
<dbReference type="Pfam" id="PF13443">
    <property type="entry name" value="HTH_26"/>
    <property type="match status" value="1"/>
</dbReference>
<dbReference type="InterPro" id="IPR010982">
    <property type="entry name" value="Lambda_DNA-bd_dom_sf"/>
</dbReference>
<dbReference type="Pfam" id="PF00717">
    <property type="entry name" value="Peptidase_S24"/>
    <property type="match status" value="1"/>
</dbReference>
<dbReference type="InterPro" id="IPR039418">
    <property type="entry name" value="LexA-like"/>
</dbReference>